<dbReference type="Proteomes" id="UP000070444">
    <property type="component" value="Unassembled WGS sequence"/>
</dbReference>
<evidence type="ECO:0000256" key="3">
    <source>
        <dbReference type="PIRSR" id="PIRSR602401-1"/>
    </source>
</evidence>
<dbReference type="InterPro" id="IPR017972">
    <property type="entry name" value="Cyt_P450_CS"/>
</dbReference>
<evidence type="ECO:0000313" key="6">
    <source>
        <dbReference type="Proteomes" id="UP000070444"/>
    </source>
</evidence>
<keyword evidence="4" id="KW-0503">Monooxygenase</keyword>
<dbReference type="SUPFAM" id="SSF48264">
    <property type="entry name" value="Cytochrome P450"/>
    <property type="match status" value="1"/>
</dbReference>
<name>A0A137NUW5_CONC2</name>
<dbReference type="AlphaFoldDB" id="A0A137NUW5"/>
<evidence type="ECO:0000256" key="2">
    <source>
        <dbReference type="ARBA" id="ARBA00023004"/>
    </source>
</evidence>
<proteinExistence type="inferred from homology"/>
<keyword evidence="6" id="KW-1185">Reference proteome</keyword>
<keyword evidence="3 4" id="KW-0349">Heme</keyword>
<comment type="similarity">
    <text evidence="4">Belongs to the cytochrome P450 family.</text>
</comment>
<dbReference type="PROSITE" id="PS00086">
    <property type="entry name" value="CYTOCHROME_P450"/>
    <property type="match status" value="1"/>
</dbReference>
<organism evidence="5 6">
    <name type="scientific">Conidiobolus coronatus (strain ATCC 28846 / CBS 209.66 / NRRL 28638)</name>
    <name type="common">Delacroixia coronata</name>
    <dbReference type="NCBI Taxonomy" id="796925"/>
    <lineage>
        <taxon>Eukaryota</taxon>
        <taxon>Fungi</taxon>
        <taxon>Fungi incertae sedis</taxon>
        <taxon>Zoopagomycota</taxon>
        <taxon>Entomophthoromycotina</taxon>
        <taxon>Entomophthoromycetes</taxon>
        <taxon>Entomophthorales</taxon>
        <taxon>Ancylistaceae</taxon>
        <taxon>Conidiobolus</taxon>
    </lineage>
</organism>
<evidence type="ECO:0000256" key="1">
    <source>
        <dbReference type="ARBA" id="ARBA00022723"/>
    </source>
</evidence>
<dbReference type="GO" id="GO:0004497">
    <property type="term" value="F:monooxygenase activity"/>
    <property type="evidence" value="ECO:0007669"/>
    <property type="project" value="UniProtKB-KW"/>
</dbReference>
<feature type="binding site" description="axial binding residue" evidence="3">
    <location>
        <position position="53"/>
    </location>
    <ligand>
        <name>heme</name>
        <dbReference type="ChEBI" id="CHEBI:30413"/>
    </ligand>
    <ligandPart>
        <name>Fe</name>
        <dbReference type="ChEBI" id="CHEBI:18248"/>
    </ligandPart>
</feature>
<dbReference type="GO" id="GO:0016705">
    <property type="term" value="F:oxidoreductase activity, acting on paired donors, with incorporation or reduction of molecular oxygen"/>
    <property type="evidence" value="ECO:0007669"/>
    <property type="project" value="InterPro"/>
</dbReference>
<dbReference type="Gene3D" id="1.10.630.10">
    <property type="entry name" value="Cytochrome P450"/>
    <property type="match status" value="1"/>
</dbReference>
<comment type="cofactor">
    <cofactor evidence="3">
        <name>heme</name>
        <dbReference type="ChEBI" id="CHEBI:30413"/>
    </cofactor>
</comment>
<keyword evidence="2 3" id="KW-0408">Iron</keyword>
<dbReference type="GO" id="GO:0020037">
    <property type="term" value="F:heme binding"/>
    <property type="evidence" value="ECO:0007669"/>
    <property type="project" value="InterPro"/>
</dbReference>
<dbReference type="InterPro" id="IPR002401">
    <property type="entry name" value="Cyt_P450_E_grp-I"/>
</dbReference>
<dbReference type="InterPro" id="IPR001128">
    <property type="entry name" value="Cyt_P450"/>
</dbReference>
<dbReference type="Pfam" id="PF00067">
    <property type="entry name" value="p450"/>
    <property type="match status" value="1"/>
</dbReference>
<dbReference type="OrthoDB" id="3934656at2759"/>
<dbReference type="PRINTS" id="PR00463">
    <property type="entry name" value="EP450I"/>
</dbReference>
<gene>
    <name evidence="5" type="ORF">CONCODRAFT_11509</name>
</gene>
<dbReference type="GO" id="GO:0005506">
    <property type="term" value="F:iron ion binding"/>
    <property type="evidence" value="ECO:0007669"/>
    <property type="project" value="InterPro"/>
</dbReference>
<evidence type="ECO:0008006" key="7">
    <source>
        <dbReference type="Google" id="ProtNLM"/>
    </source>
</evidence>
<dbReference type="STRING" id="796925.A0A137NUW5"/>
<keyword evidence="4" id="KW-0560">Oxidoreductase</keyword>
<keyword evidence="1 3" id="KW-0479">Metal-binding</keyword>
<evidence type="ECO:0000313" key="5">
    <source>
        <dbReference type="EMBL" id="KXN66603.1"/>
    </source>
</evidence>
<reference evidence="5 6" key="1">
    <citation type="journal article" date="2015" name="Genome Biol. Evol.">
        <title>Phylogenomic analyses indicate that early fungi evolved digesting cell walls of algal ancestors of land plants.</title>
        <authorList>
            <person name="Chang Y."/>
            <person name="Wang S."/>
            <person name="Sekimoto S."/>
            <person name="Aerts A.L."/>
            <person name="Choi C."/>
            <person name="Clum A."/>
            <person name="LaButti K.M."/>
            <person name="Lindquist E.A."/>
            <person name="Yee Ngan C."/>
            <person name="Ohm R.A."/>
            <person name="Salamov A.A."/>
            <person name="Grigoriev I.V."/>
            <person name="Spatafora J.W."/>
            <person name="Berbee M.L."/>
        </authorList>
    </citation>
    <scope>NUCLEOTIDE SEQUENCE [LARGE SCALE GENOMIC DNA]</scope>
    <source>
        <strain evidence="5 6">NRRL 28638</strain>
    </source>
</reference>
<protein>
    <recommendedName>
        <fullName evidence="7">Cytochrome P450</fullName>
    </recommendedName>
</protein>
<dbReference type="EMBL" id="KQ964706">
    <property type="protein sequence ID" value="KXN66603.1"/>
    <property type="molecule type" value="Genomic_DNA"/>
</dbReference>
<accession>A0A137NUW5</accession>
<dbReference type="InterPro" id="IPR036396">
    <property type="entry name" value="Cyt_P450_sf"/>
</dbReference>
<evidence type="ECO:0000256" key="4">
    <source>
        <dbReference type="RuleBase" id="RU000461"/>
    </source>
</evidence>
<sequence>MNPEAYKSIQIETDIIFPNRDMPLCPETCRTMMPITKDLKSQIMIFSQGPRGCLGRALTWMEIFFIITVMAQRYNFKLCPGQEKLGNKPAIYFMMKSSTCSIKVEIVHRERLNFLTLSHLLTKSIY</sequence>